<feature type="region of interest" description="Disordered" evidence="1">
    <location>
        <begin position="381"/>
        <end position="412"/>
    </location>
</feature>
<dbReference type="InterPro" id="IPR052336">
    <property type="entry name" value="MlaD_Phospholipid_Transporter"/>
</dbReference>
<evidence type="ECO:0000256" key="1">
    <source>
        <dbReference type="SAM" id="MobiDB-lite"/>
    </source>
</evidence>
<dbReference type="InterPro" id="IPR003399">
    <property type="entry name" value="Mce/MlaD"/>
</dbReference>
<gene>
    <name evidence="3" type="ORF">I4I81_11180</name>
</gene>
<evidence type="ECO:0000313" key="4">
    <source>
        <dbReference type="Proteomes" id="UP000694287"/>
    </source>
</evidence>
<dbReference type="EMBL" id="JADQDK010000001">
    <property type="protein sequence ID" value="MBW0134819.1"/>
    <property type="molecule type" value="Genomic_DNA"/>
</dbReference>
<organism evidence="3 4">
    <name type="scientific">Pseudonocardia abyssalis</name>
    <dbReference type="NCBI Taxonomy" id="2792008"/>
    <lineage>
        <taxon>Bacteria</taxon>
        <taxon>Bacillati</taxon>
        <taxon>Actinomycetota</taxon>
        <taxon>Actinomycetes</taxon>
        <taxon>Pseudonocardiales</taxon>
        <taxon>Pseudonocardiaceae</taxon>
        <taxon>Pseudonocardia</taxon>
    </lineage>
</organism>
<dbReference type="PANTHER" id="PTHR33371">
    <property type="entry name" value="INTERMEMBRANE PHOSPHOLIPID TRANSPORT SYSTEM BINDING PROTEIN MLAD-RELATED"/>
    <property type="match status" value="1"/>
</dbReference>
<evidence type="ECO:0000259" key="2">
    <source>
        <dbReference type="Pfam" id="PF02470"/>
    </source>
</evidence>
<accession>A0ABS6USV1</accession>
<dbReference type="PANTHER" id="PTHR33371:SF4">
    <property type="entry name" value="INTERMEMBRANE PHOSPHOLIPID TRANSPORT SYSTEM BINDING PROTEIN MLAD"/>
    <property type="match status" value="1"/>
</dbReference>
<protein>
    <submittedName>
        <fullName evidence="3">MCE family protein</fullName>
    </submittedName>
</protein>
<sequence>MQRILSVWLIPVLLVGALTAGAWSFMDAGPYRVSVALPTAPNLIEGGVVLVKGFEAGSVDRIRAEDGRAILDLVLNPEFAPLHEGAAVTVEWRAVLGERYLAVEDGPADAPAIADGGTVEGAMDEPIEVDRVLSTLDPDTRADFASLVRELETTVAGNEEAVNSTIGTAGPALEELGEVLRALGTDGEAITQLVGHTGNVLDILIERDADVRTIVTELSTAANATARQRQQLDSALQQLPGTLGTAERTLATVPETVELTNPLLEDLRPVTSQLPQFARNLTPVLQELRPAVAELRPTMDSLSTLLQRTPALLDSADAVLPGLDSALTDLTPALTFLRPYTPEALGWMSNWASATANYDTNGHYMRSLIMAGPTSLNANPGVAPPGVVKDPYSPPGALEGQPWTDAYGSGAR</sequence>
<name>A0ABS6USV1_9PSEU</name>
<comment type="caution">
    <text evidence="3">The sequence shown here is derived from an EMBL/GenBank/DDBJ whole genome shotgun (WGS) entry which is preliminary data.</text>
</comment>
<evidence type="ECO:0000313" key="3">
    <source>
        <dbReference type="EMBL" id="MBW0134819.1"/>
    </source>
</evidence>
<keyword evidence="4" id="KW-1185">Reference proteome</keyword>
<reference evidence="3 4" key="1">
    <citation type="submission" date="2020-11" db="EMBL/GenBank/DDBJ databases">
        <title>Pseudonocardia abyssalis sp. nov. and Pseudonocardia oceani sp. nov., description and phylogenomic analysis of two novel actinomycetes isolated from the deep Southern Ocean.</title>
        <authorList>
            <person name="Parra J."/>
        </authorList>
    </citation>
    <scope>NUCLEOTIDE SEQUENCE [LARGE SCALE GENOMIC DNA]</scope>
    <source>
        <strain evidence="3 4">KRD-168</strain>
    </source>
</reference>
<dbReference type="Proteomes" id="UP000694287">
    <property type="component" value="Unassembled WGS sequence"/>
</dbReference>
<proteinExistence type="predicted"/>
<feature type="domain" description="Mce/MlaD" evidence="2">
    <location>
        <begin position="30"/>
        <end position="106"/>
    </location>
</feature>
<dbReference type="Pfam" id="PF02470">
    <property type="entry name" value="MlaD"/>
    <property type="match status" value="1"/>
</dbReference>